<sequence>MAQHTNTRFDAELEDIRSRFLRMGGLVEAMIEDSMLILADGNLTVAERVFEREKEVNRLEMDIDHSIAQILALQQPTAVDLRLVISVSKMLTDMERSGDEAEKIAKMARRLYESPNRYEPIVDMTHFAVGVQKMLNRSLDAFARKDAILAADVVRSDKKIDKQWKSILREVSSYMIEDPRTTTACIDLIFIARAWSELAIMPRIWQNGSFIWCRVKTPATPASRTLNLWRVVKRSQQRPPPRWLTRAIDIFNPSVARVLKANCNWDYLSKRISSNQYRSVIPNQQCSISNIQYE</sequence>
<keyword evidence="4" id="KW-0813">Transport</keyword>
<organism evidence="10 11">
    <name type="scientific">Advenella kashmirensis (strain DSM 17095 / LMG 22695 / WT001)</name>
    <name type="common">Tetrathiobacter kashmirensis</name>
    <dbReference type="NCBI Taxonomy" id="1036672"/>
    <lineage>
        <taxon>Bacteria</taxon>
        <taxon>Pseudomonadati</taxon>
        <taxon>Pseudomonadota</taxon>
        <taxon>Betaproteobacteria</taxon>
        <taxon>Burkholderiales</taxon>
        <taxon>Alcaligenaceae</taxon>
    </lineage>
</organism>
<gene>
    <name evidence="10" type="ordered locus">TKWG_15485</name>
</gene>
<evidence type="ECO:0000256" key="5">
    <source>
        <dbReference type="ARBA" id="ARBA00022490"/>
    </source>
</evidence>
<dbReference type="AlphaFoldDB" id="I3UDK6"/>
<dbReference type="Pfam" id="PF01895">
    <property type="entry name" value="PhoU"/>
    <property type="match status" value="2"/>
</dbReference>
<dbReference type="Proteomes" id="UP000005267">
    <property type="component" value="Chromosome"/>
</dbReference>
<feature type="domain" description="PhoU" evidence="9">
    <location>
        <begin position="130"/>
        <end position="194"/>
    </location>
</feature>
<comment type="subunit">
    <text evidence="3">Homodimer.</text>
</comment>
<dbReference type="NCBIfam" id="TIGR02135">
    <property type="entry name" value="phoU_full"/>
    <property type="match status" value="1"/>
</dbReference>
<dbReference type="GO" id="GO:0005737">
    <property type="term" value="C:cytoplasm"/>
    <property type="evidence" value="ECO:0007669"/>
    <property type="project" value="UniProtKB-SubCell"/>
</dbReference>
<dbReference type="InterPro" id="IPR038078">
    <property type="entry name" value="PhoU-like_sf"/>
</dbReference>
<evidence type="ECO:0000256" key="4">
    <source>
        <dbReference type="ARBA" id="ARBA00022448"/>
    </source>
</evidence>
<comment type="function">
    <text evidence="7">Plays a role in the regulation of phosphate uptake.</text>
</comment>
<dbReference type="PANTHER" id="PTHR42930:SF3">
    <property type="entry name" value="PHOSPHATE-SPECIFIC TRANSPORT SYSTEM ACCESSORY PROTEIN PHOU"/>
    <property type="match status" value="1"/>
</dbReference>
<evidence type="ECO:0000256" key="1">
    <source>
        <dbReference type="ARBA" id="ARBA00004496"/>
    </source>
</evidence>
<proteinExistence type="inferred from homology"/>
<evidence type="ECO:0000256" key="8">
    <source>
        <dbReference type="ARBA" id="ARBA00069911"/>
    </source>
</evidence>
<comment type="similarity">
    <text evidence="2">Belongs to the PhoU family.</text>
</comment>
<dbReference type="KEGG" id="aka:TKWG_15485"/>
<reference evidence="10 11" key="1">
    <citation type="journal article" date="2011" name="J. Bacteriol.">
        <title>Whole-genome shotgun sequencing of the sulfur-oxidizing chemoautotroph Tetrathiobacter kashmirensis.</title>
        <authorList>
            <person name="Ghosh W."/>
            <person name="George A."/>
            <person name="Agarwal A."/>
            <person name="Raj P."/>
            <person name="Alam M."/>
            <person name="Pyne P."/>
            <person name="Das Gupta S.K."/>
        </authorList>
    </citation>
    <scope>NUCLEOTIDE SEQUENCE [LARGE SCALE GENOMIC DNA]</scope>
    <source>
        <strain evidence="10 11">WT001</strain>
    </source>
</reference>
<dbReference type="PANTHER" id="PTHR42930">
    <property type="entry name" value="PHOSPHATE-SPECIFIC TRANSPORT SYSTEM ACCESSORY PROTEIN PHOU"/>
    <property type="match status" value="1"/>
</dbReference>
<evidence type="ECO:0000256" key="7">
    <source>
        <dbReference type="ARBA" id="ARBA00056181"/>
    </source>
</evidence>
<evidence type="ECO:0000259" key="9">
    <source>
        <dbReference type="Pfam" id="PF01895"/>
    </source>
</evidence>
<keyword evidence="5" id="KW-0963">Cytoplasm</keyword>
<keyword evidence="11" id="KW-1185">Reference proteome</keyword>
<dbReference type="GO" id="GO:0045936">
    <property type="term" value="P:negative regulation of phosphate metabolic process"/>
    <property type="evidence" value="ECO:0007669"/>
    <property type="project" value="InterPro"/>
</dbReference>
<comment type="subcellular location">
    <subcellularLocation>
        <location evidence="1">Cytoplasm</location>
    </subcellularLocation>
</comment>
<dbReference type="EMBL" id="CP003555">
    <property type="protein sequence ID" value="AFK63094.1"/>
    <property type="molecule type" value="Genomic_DNA"/>
</dbReference>
<dbReference type="STRING" id="1036672.TKWG_15485"/>
<dbReference type="InterPro" id="IPR026022">
    <property type="entry name" value="PhoU_dom"/>
</dbReference>
<dbReference type="InterPro" id="IPR028366">
    <property type="entry name" value="PhoU"/>
</dbReference>
<feature type="domain" description="PhoU" evidence="9">
    <location>
        <begin position="21"/>
        <end position="107"/>
    </location>
</feature>
<evidence type="ECO:0000313" key="11">
    <source>
        <dbReference type="Proteomes" id="UP000005267"/>
    </source>
</evidence>
<protein>
    <recommendedName>
        <fullName evidence="8">Phosphate-specific transport system accessory protein PhoU homolog</fullName>
    </recommendedName>
</protein>
<dbReference type="GO" id="GO:0006817">
    <property type="term" value="P:phosphate ion transport"/>
    <property type="evidence" value="ECO:0007669"/>
    <property type="project" value="UniProtKB-KW"/>
</dbReference>
<evidence type="ECO:0000256" key="6">
    <source>
        <dbReference type="ARBA" id="ARBA00022592"/>
    </source>
</evidence>
<evidence type="ECO:0000256" key="3">
    <source>
        <dbReference type="ARBA" id="ARBA00011738"/>
    </source>
</evidence>
<evidence type="ECO:0000313" key="10">
    <source>
        <dbReference type="EMBL" id="AFK63094.1"/>
    </source>
</evidence>
<dbReference type="Gene3D" id="1.20.58.220">
    <property type="entry name" value="Phosphate transport system protein phou homolog 2, domain 2"/>
    <property type="match status" value="1"/>
</dbReference>
<keyword evidence="6" id="KW-0592">Phosphate transport</keyword>
<evidence type="ECO:0000256" key="2">
    <source>
        <dbReference type="ARBA" id="ARBA00008107"/>
    </source>
</evidence>
<dbReference type="SUPFAM" id="SSF109755">
    <property type="entry name" value="PhoU-like"/>
    <property type="match status" value="1"/>
</dbReference>
<dbReference type="GO" id="GO:0030643">
    <property type="term" value="P:intracellular phosphate ion homeostasis"/>
    <property type="evidence" value="ECO:0007669"/>
    <property type="project" value="InterPro"/>
</dbReference>
<name>I3UDK6_ADVKW</name>
<reference evidence="11" key="2">
    <citation type="journal article" date="2013" name="PLoS ONE">
        <title>Genome implosion elicits host-confinement in Alcaligenaceae: evidence from the comparative genomics of Tetrathiobacter kashmirensis, a pathogen in the making.</title>
        <authorList>
            <person name="Ghosh W."/>
            <person name="Alam M."/>
            <person name="Roy C."/>
            <person name="Pyne P."/>
            <person name="George A."/>
            <person name="Chakraborty R."/>
            <person name="Majumder S."/>
            <person name="Agarwal A."/>
            <person name="Chakraborty S."/>
            <person name="Majumdar S."/>
            <person name="Gupta S.K."/>
        </authorList>
    </citation>
    <scope>NUCLEOTIDE SEQUENCE [LARGE SCALE GENOMIC DNA]</scope>
    <source>
        <strain evidence="11">WT001</strain>
    </source>
</reference>
<dbReference type="FunFam" id="1.20.58.220:FF:000004">
    <property type="entry name" value="Phosphate-specific transport system accessory protein PhoU"/>
    <property type="match status" value="1"/>
</dbReference>
<dbReference type="HOGENOM" id="CLU_945376_0_0_4"/>
<accession>I3UDK6</accession>